<evidence type="ECO:0000313" key="4">
    <source>
        <dbReference type="EnsemblMetazoa" id="SCAU008754-PA"/>
    </source>
</evidence>
<dbReference type="PANTHER" id="PTHR12236:SF95">
    <property type="entry name" value="CUTICULAR PROTEIN 76BD, ISOFORM C-RELATED"/>
    <property type="match status" value="1"/>
</dbReference>
<dbReference type="PROSITE" id="PS51155">
    <property type="entry name" value="CHIT_BIND_RR_2"/>
    <property type="match status" value="1"/>
</dbReference>
<dbReference type="VEuPathDB" id="VectorBase:SCAU008754"/>
<dbReference type="InterPro" id="IPR031311">
    <property type="entry name" value="CHIT_BIND_RR_consensus"/>
</dbReference>
<dbReference type="GO" id="GO:0031012">
    <property type="term" value="C:extracellular matrix"/>
    <property type="evidence" value="ECO:0007669"/>
    <property type="project" value="TreeGrafter"/>
</dbReference>
<keyword evidence="3" id="KW-0732">Signal</keyword>
<proteinExistence type="predicted"/>
<dbReference type="AlphaFoldDB" id="A0A1I8PK13"/>
<reference evidence="4" key="1">
    <citation type="submission" date="2020-05" db="UniProtKB">
        <authorList>
            <consortium name="EnsemblMetazoa"/>
        </authorList>
    </citation>
    <scope>IDENTIFICATION</scope>
    <source>
        <strain evidence="4">USDA</strain>
    </source>
</reference>
<dbReference type="InterPro" id="IPR000618">
    <property type="entry name" value="Insect_cuticle"/>
</dbReference>
<dbReference type="STRING" id="35570.A0A1I8PK13"/>
<gene>
    <name evidence="4" type="primary">106094273</name>
</gene>
<dbReference type="EnsemblMetazoa" id="SCAU008754-RA">
    <property type="protein sequence ID" value="SCAU008754-PA"/>
    <property type="gene ID" value="SCAU008754"/>
</dbReference>
<dbReference type="PANTHER" id="PTHR12236">
    <property type="entry name" value="STRUCTURAL CONTITUENT OF CUTICLE"/>
    <property type="match status" value="1"/>
</dbReference>
<evidence type="ECO:0000256" key="1">
    <source>
        <dbReference type="ARBA" id="ARBA00022460"/>
    </source>
</evidence>
<evidence type="ECO:0000256" key="3">
    <source>
        <dbReference type="SAM" id="SignalP"/>
    </source>
</evidence>
<organism evidence="4 5">
    <name type="scientific">Stomoxys calcitrans</name>
    <name type="common">Stable fly</name>
    <name type="synonym">Conops calcitrans</name>
    <dbReference type="NCBI Taxonomy" id="35570"/>
    <lineage>
        <taxon>Eukaryota</taxon>
        <taxon>Metazoa</taxon>
        <taxon>Ecdysozoa</taxon>
        <taxon>Arthropoda</taxon>
        <taxon>Hexapoda</taxon>
        <taxon>Insecta</taxon>
        <taxon>Pterygota</taxon>
        <taxon>Neoptera</taxon>
        <taxon>Endopterygota</taxon>
        <taxon>Diptera</taxon>
        <taxon>Brachycera</taxon>
        <taxon>Muscomorpha</taxon>
        <taxon>Muscoidea</taxon>
        <taxon>Muscidae</taxon>
        <taxon>Stomoxys</taxon>
    </lineage>
</organism>
<dbReference type="Pfam" id="PF00379">
    <property type="entry name" value="Chitin_bind_4"/>
    <property type="match status" value="1"/>
</dbReference>
<dbReference type="OrthoDB" id="8192957at2759"/>
<dbReference type="GO" id="GO:0042302">
    <property type="term" value="F:structural constituent of cuticle"/>
    <property type="evidence" value="ECO:0007669"/>
    <property type="project" value="UniProtKB-UniRule"/>
</dbReference>
<dbReference type="GO" id="GO:0005615">
    <property type="term" value="C:extracellular space"/>
    <property type="evidence" value="ECO:0007669"/>
    <property type="project" value="TreeGrafter"/>
</dbReference>
<keyword evidence="1 2" id="KW-0193">Cuticle</keyword>
<feature type="chain" id="PRO_5009326894" description="Cuticle protein 8" evidence="3">
    <location>
        <begin position="26"/>
        <end position="136"/>
    </location>
</feature>
<sequence>MMCDVFLFSFKFLILAAFCVTFSQSIPIEGDHYEHAAILDAAPIAAHVEQPAYPKYAFHYGVKDHQTGDIKSQAEERDGDVVRGQYSLVEPDGSVRTVNYHADDIHGFNAVVHKSDPAGHSGDAAPLYNHALLDHY</sequence>
<evidence type="ECO:0008006" key="6">
    <source>
        <dbReference type="Google" id="ProtNLM"/>
    </source>
</evidence>
<dbReference type="KEGG" id="scac:106094273"/>
<dbReference type="InterPro" id="IPR051217">
    <property type="entry name" value="Insect_Cuticle_Struc_Prot"/>
</dbReference>
<dbReference type="Proteomes" id="UP000095300">
    <property type="component" value="Unassembled WGS sequence"/>
</dbReference>
<dbReference type="PRINTS" id="PR00947">
    <property type="entry name" value="CUTICLE"/>
</dbReference>
<feature type="signal peptide" evidence="3">
    <location>
        <begin position="1"/>
        <end position="25"/>
    </location>
</feature>
<evidence type="ECO:0000313" key="5">
    <source>
        <dbReference type="Proteomes" id="UP000095300"/>
    </source>
</evidence>
<dbReference type="PROSITE" id="PS00233">
    <property type="entry name" value="CHIT_BIND_RR_1"/>
    <property type="match status" value="1"/>
</dbReference>
<evidence type="ECO:0000256" key="2">
    <source>
        <dbReference type="PROSITE-ProRule" id="PRU00497"/>
    </source>
</evidence>
<name>A0A1I8PK13_STOCA</name>
<protein>
    <recommendedName>
        <fullName evidence="6">Cuticle protein 8</fullName>
    </recommendedName>
</protein>
<accession>A0A1I8PK13</accession>
<keyword evidence="5" id="KW-1185">Reference proteome</keyword>